<dbReference type="PANTHER" id="PTHR47690">
    <property type="entry name" value="GLUCOKINASE"/>
    <property type="match status" value="1"/>
</dbReference>
<organism evidence="4 5">
    <name type="scientific">Caulobacter mirabilis</name>
    <dbReference type="NCBI Taxonomy" id="69666"/>
    <lineage>
        <taxon>Bacteria</taxon>
        <taxon>Pseudomonadati</taxon>
        <taxon>Pseudomonadota</taxon>
        <taxon>Alphaproteobacteria</taxon>
        <taxon>Caulobacterales</taxon>
        <taxon>Caulobacteraceae</taxon>
        <taxon>Caulobacter</taxon>
    </lineage>
</organism>
<dbReference type="AlphaFoldDB" id="A0A2D2AWM0"/>
<keyword evidence="2 4" id="KW-0418">Kinase</keyword>
<evidence type="ECO:0000256" key="1">
    <source>
        <dbReference type="ARBA" id="ARBA00022679"/>
    </source>
</evidence>
<evidence type="ECO:0000256" key="3">
    <source>
        <dbReference type="RuleBase" id="RU004046"/>
    </source>
</evidence>
<proteinExistence type="inferred from homology"/>
<keyword evidence="5" id="KW-1185">Reference proteome</keyword>
<dbReference type="CDD" id="cd24008">
    <property type="entry name" value="ASKHA_NBD_GLK"/>
    <property type="match status" value="1"/>
</dbReference>
<protein>
    <submittedName>
        <fullName evidence="4">Glucokinase</fullName>
    </submittedName>
</protein>
<evidence type="ECO:0000313" key="5">
    <source>
        <dbReference type="Proteomes" id="UP000228945"/>
    </source>
</evidence>
<dbReference type="OrthoDB" id="9800595at2"/>
<dbReference type="Pfam" id="PF02685">
    <property type="entry name" value="Glucokinase"/>
    <property type="match status" value="1"/>
</dbReference>
<dbReference type="KEGG" id="cmb:CSW64_08275"/>
<sequence>MALSDRGGGLAADVGGTNVRFARVTSDESGRPVLSDERVLAGADFRDFESCLEAYLGGDRPARAVFGIAGSVGGGRIRLTNRDWSFSVEDLEQRFGLQSLEIINDFAAIAYAVPVLEADDWRPLPGPAWPAALPDRVSVIGPGTGLGVAMLVDGGARVVPTEAGHTTFAPADRDDLALLDHLLRTRDHVSRETLLSGRGIETLYQTLAAMDGRATPSRTAAEIVAAATGEDLARRTIERFADLLASALGDLALAQGAQAVVVAGGIPPRIAGHLETPRFRARFEARGPAAGDMARIPIALIARPEPGLLGAARRLVSSWAADL</sequence>
<dbReference type="GO" id="GO:0005536">
    <property type="term" value="F:D-glucose binding"/>
    <property type="evidence" value="ECO:0007669"/>
    <property type="project" value="InterPro"/>
</dbReference>
<comment type="similarity">
    <text evidence="3">Belongs to the bacterial glucokinase family.</text>
</comment>
<dbReference type="GO" id="GO:0005829">
    <property type="term" value="C:cytosol"/>
    <property type="evidence" value="ECO:0007669"/>
    <property type="project" value="TreeGrafter"/>
</dbReference>
<evidence type="ECO:0000313" key="4">
    <source>
        <dbReference type="EMBL" id="ATQ42410.1"/>
    </source>
</evidence>
<dbReference type="Gene3D" id="3.40.367.20">
    <property type="match status" value="1"/>
</dbReference>
<evidence type="ECO:0000256" key="2">
    <source>
        <dbReference type="ARBA" id="ARBA00022777"/>
    </source>
</evidence>
<dbReference type="RefSeq" id="WP_099621667.1">
    <property type="nucleotide sequence ID" value="NZ_CP024201.1"/>
</dbReference>
<dbReference type="Proteomes" id="UP000228945">
    <property type="component" value="Chromosome"/>
</dbReference>
<dbReference type="GO" id="GO:0005524">
    <property type="term" value="F:ATP binding"/>
    <property type="evidence" value="ECO:0007669"/>
    <property type="project" value="InterPro"/>
</dbReference>
<dbReference type="GO" id="GO:0006096">
    <property type="term" value="P:glycolytic process"/>
    <property type="evidence" value="ECO:0007669"/>
    <property type="project" value="InterPro"/>
</dbReference>
<dbReference type="EMBL" id="CP024201">
    <property type="protein sequence ID" value="ATQ42410.1"/>
    <property type="molecule type" value="Genomic_DNA"/>
</dbReference>
<dbReference type="InterPro" id="IPR043129">
    <property type="entry name" value="ATPase_NBD"/>
</dbReference>
<dbReference type="InterPro" id="IPR003836">
    <property type="entry name" value="Glucokinase"/>
</dbReference>
<dbReference type="GO" id="GO:0004340">
    <property type="term" value="F:glucokinase activity"/>
    <property type="evidence" value="ECO:0007669"/>
    <property type="project" value="InterPro"/>
</dbReference>
<dbReference type="PANTHER" id="PTHR47690:SF1">
    <property type="entry name" value="GLUCOKINASE"/>
    <property type="match status" value="1"/>
</dbReference>
<accession>A0A2D2AWM0</accession>
<gene>
    <name evidence="4" type="ORF">CSW64_08275</name>
</gene>
<dbReference type="SUPFAM" id="SSF53067">
    <property type="entry name" value="Actin-like ATPase domain"/>
    <property type="match status" value="1"/>
</dbReference>
<name>A0A2D2AWM0_9CAUL</name>
<reference evidence="4 5" key="1">
    <citation type="submission" date="2017-10" db="EMBL/GenBank/DDBJ databases">
        <title>Genome sequence of Caulobacter mirabilis FWC38.</title>
        <authorList>
            <person name="Fiebig A."/>
            <person name="Crosson S."/>
        </authorList>
    </citation>
    <scope>NUCLEOTIDE SEQUENCE [LARGE SCALE GENOMIC DNA]</scope>
    <source>
        <strain evidence="4 5">FWC 38</strain>
    </source>
</reference>
<dbReference type="Gene3D" id="3.30.420.40">
    <property type="match status" value="1"/>
</dbReference>
<dbReference type="InterPro" id="IPR050201">
    <property type="entry name" value="Bacterial_glucokinase"/>
</dbReference>
<keyword evidence="1" id="KW-0808">Transferase</keyword>